<dbReference type="InterPro" id="IPR001789">
    <property type="entry name" value="Sig_transdc_resp-reg_receiver"/>
</dbReference>
<dbReference type="EMBL" id="SPUM01000005">
    <property type="protein sequence ID" value="TFW35982.1"/>
    <property type="molecule type" value="Genomic_DNA"/>
</dbReference>
<feature type="modified residue" description="4-aspartylphosphate" evidence="2">
    <location>
        <position position="53"/>
    </location>
</feature>
<evidence type="ECO:0000313" key="4">
    <source>
        <dbReference type="EMBL" id="TFW35982.1"/>
    </source>
</evidence>
<evidence type="ECO:0000256" key="2">
    <source>
        <dbReference type="PROSITE-ProRule" id="PRU00169"/>
    </source>
</evidence>
<accession>A0A4Y9T693</accession>
<dbReference type="InterPro" id="IPR011006">
    <property type="entry name" value="CheY-like_superfamily"/>
</dbReference>
<evidence type="ECO:0000313" key="5">
    <source>
        <dbReference type="Proteomes" id="UP000297258"/>
    </source>
</evidence>
<dbReference type="AlphaFoldDB" id="A0A4Y9T693"/>
<sequence>MKVLVVDDDVVARMVLMHLVDSSGSFEIFEAEDGEDAWRQLEDGLRPAITFCDLRMPRLSGMELLERVRADARLAGMPFVLVSAARERETMEEATSMGADGYIVKPFQPDQVRGHLAALVGVGCVDEPPAATVLRLGIDSSRLVLYLGGLHKQLVAAGPEIEQLLACADVETARTRLARLREGCRTLGLTCAAQGFAALEGLAPSALDAAQVERALDTARHATLLQGERARTVPAVS</sequence>
<keyword evidence="5" id="KW-1185">Reference proteome</keyword>
<reference evidence="4 5" key="1">
    <citation type="submission" date="2019-03" db="EMBL/GenBank/DDBJ databases">
        <title>Draft genome of Massilia hortus sp. nov., a novel bacterial species of the Oxalobacteraceae family.</title>
        <authorList>
            <person name="Peta V."/>
            <person name="Raths R."/>
            <person name="Bucking H."/>
        </authorList>
    </citation>
    <scope>NUCLEOTIDE SEQUENCE [LARGE SCALE GENOMIC DNA]</scope>
    <source>
        <strain evidence="4 5">ONC3</strain>
    </source>
</reference>
<dbReference type="PANTHER" id="PTHR44591:SF3">
    <property type="entry name" value="RESPONSE REGULATORY DOMAIN-CONTAINING PROTEIN"/>
    <property type="match status" value="1"/>
</dbReference>
<dbReference type="PROSITE" id="PS50110">
    <property type="entry name" value="RESPONSE_REGULATORY"/>
    <property type="match status" value="1"/>
</dbReference>
<evidence type="ECO:0000256" key="1">
    <source>
        <dbReference type="ARBA" id="ARBA00022553"/>
    </source>
</evidence>
<organism evidence="4 5">
    <name type="scientific">Massilia horti</name>
    <dbReference type="NCBI Taxonomy" id="2562153"/>
    <lineage>
        <taxon>Bacteria</taxon>
        <taxon>Pseudomonadati</taxon>
        <taxon>Pseudomonadota</taxon>
        <taxon>Betaproteobacteria</taxon>
        <taxon>Burkholderiales</taxon>
        <taxon>Oxalobacteraceae</taxon>
        <taxon>Telluria group</taxon>
        <taxon>Massilia</taxon>
    </lineage>
</organism>
<dbReference type="PANTHER" id="PTHR44591">
    <property type="entry name" value="STRESS RESPONSE REGULATOR PROTEIN 1"/>
    <property type="match status" value="1"/>
</dbReference>
<dbReference type="SMART" id="SM00448">
    <property type="entry name" value="REC"/>
    <property type="match status" value="1"/>
</dbReference>
<proteinExistence type="predicted"/>
<dbReference type="Pfam" id="PF00072">
    <property type="entry name" value="Response_reg"/>
    <property type="match status" value="1"/>
</dbReference>
<evidence type="ECO:0000259" key="3">
    <source>
        <dbReference type="PROSITE" id="PS50110"/>
    </source>
</evidence>
<name>A0A4Y9T693_9BURK</name>
<keyword evidence="1 2" id="KW-0597">Phosphoprotein</keyword>
<dbReference type="Proteomes" id="UP000297258">
    <property type="component" value="Unassembled WGS sequence"/>
</dbReference>
<comment type="caution">
    <text evidence="4">The sequence shown here is derived from an EMBL/GenBank/DDBJ whole genome shotgun (WGS) entry which is preliminary data.</text>
</comment>
<dbReference type="SUPFAM" id="SSF52172">
    <property type="entry name" value="CheY-like"/>
    <property type="match status" value="1"/>
</dbReference>
<dbReference type="Gene3D" id="3.40.50.2300">
    <property type="match status" value="1"/>
</dbReference>
<dbReference type="RefSeq" id="WP_135187827.1">
    <property type="nucleotide sequence ID" value="NZ_SPUM01000005.1"/>
</dbReference>
<gene>
    <name evidence="4" type="ORF">E4O92_00710</name>
</gene>
<dbReference type="OrthoDB" id="9789181at2"/>
<dbReference type="GO" id="GO:0000160">
    <property type="term" value="P:phosphorelay signal transduction system"/>
    <property type="evidence" value="ECO:0007669"/>
    <property type="project" value="InterPro"/>
</dbReference>
<dbReference type="InterPro" id="IPR050595">
    <property type="entry name" value="Bact_response_regulator"/>
</dbReference>
<feature type="domain" description="Response regulatory" evidence="3">
    <location>
        <begin position="2"/>
        <end position="120"/>
    </location>
</feature>
<protein>
    <submittedName>
        <fullName evidence="4">Response regulator</fullName>
    </submittedName>
</protein>